<dbReference type="EMBL" id="CM024790">
    <property type="protein sequence ID" value="KAG8007303.1"/>
    <property type="molecule type" value="Genomic_DNA"/>
</dbReference>
<sequence>MPIGGYDPSVKKILARAERRGKQTLERRDDDTGDSDDGNGDSDWERQYTPSPRHSTQVRRNLAEEEGWRSQRELEERCQRVSVGAIGGRSMSDPEPSLTVPERAEERYDRGRSSNTDPSRYYLRGRPEKMLPVFIRGNRLEYKPWQNTDMSEIIEKLPIRQDGAHPWTSKVDEILVGTQPAMGDIKKLLASLLGVLVMDEIFGKSRTSALHWNYCE</sequence>
<gene>
    <name evidence="1" type="ORF">GBF38_012640</name>
</gene>
<organism evidence="1 2">
    <name type="scientific">Nibea albiflora</name>
    <name type="common">Yellow drum</name>
    <name type="synonym">Corvina albiflora</name>
    <dbReference type="NCBI Taxonomy" id="240163"/>
    <lineage>
        <taxon>Eukaryota</taxon>
        <taxon>Metazoa</taxon>
        <taxon>Chordata</taxon>
        <taxon>Craniata</taxon>
        <taxon>Vertebrata</taxon>
        <taxon>Euteleostomi</taxon>
        <taxon>Actinopterygii</taxon>
        <taxon>Neopterygii</taxon>
        <taxon>Teleostei</taxon>
        <taxon>Neoteleostei</taxon>
        <taxon>Acanthomorphata</taxon>
        <taxon>Eupercaria</taxon>
        <taxon>Sciaenidae</taxon>
        <taxon>Nibea</taxon>
    </lineage>
</organism>
<evidence type="ECO:0000313" key="2">
    <source>
        <dbReference type="Proteomes" id="UP000805704"/>
    </source>
</evidence>
<dbReference type="Proteomes" id="UP000805704">
    <property type="component" value="Chromosome 2"/>
</dbReference>
<proteinExistence type="predicted"/>
<keyword evidence="2" id="KW-1185">Reference proteome</keyword>
<evidence type="ECO:0000313" key="1">
    <source>
        <dbReference type="EMBL" id="KAG8007303.1"/>
    </source>
</evidence>
<reference evidence="1" key="1">
    <citation type="submission" date="2020-04" db="EMBL/GenBank/DDBJ databases">
        <title>A chromosome-scale assembly and high-density genetic map of the yellow drum (Nibea albiflora) genome.</title>
        <authorList>
            <person name="Xu D."/>
            <person name="Zhang W."/>
            <person name="Chen R."/>
            <person name="Tan P."/>
            <person name="Wang L."/>
            <person name="Song H."/>
            <person name="Tian L."/>
            <person name="Zhu Q."/>
            <person name="Wang B."/>
        </authorList>
    </citation>
    <scope>NUCLEOTIDE SEQUENCE</scope>
    <source>
        <strain evidence="1">ZJHYS-2018</strain>
    </source>
</reference>
<accession>A0ACB7F055</accession>
<protein>
    <submittedName>
        <fullName evidence="1">Uncharacterized protein</fullName>
    </submittedName>
</protein>
<comment type="caution">
    <text evidence="1">The sequence shown here is derived from an EMBL/GenBank/DDBJ whole genome shotgun (WGS) entry which is preliminary data.</text>
</comment>
<name>A0ACB7F055_NIBAL</name>